<keyword evidence="9" id="KW-0067">ATP-binding</keyword>
<dbReference type="Proteomes" id="UP000003656">
    <property type="component" value="Unassembled WGS sequence"/>
</dbReference>
<dbReference type="InterPro" id="IPR006070">
    <property type="entry name" value="Sua5-like_dom"/>
</dbReference>
<evidence type="ECO:0000256" key="8">
    <source>
        <dbReference type="ARBA" id="ARBA00022741"/>
    </source>
</evidence>
<name>D1NUW2_9BIFI</name>
<evidence type="ECO:0000256" key="7">
    <source>
        <dbReference type="ARBA" id="ARBA00022695"/>
    </source>
</evidence>
<dbReference type="PROSITE" id="PS51163">
    <property type="entry name" value="YRDC"/>
    <property type="match status" value="1"/>
</dbReference>
<keyword evidence="6" id="KW-0819">tRNA processing</keyword>
<gene>
    <name evidence="14" type="ORF">BGLCM_0257</name>
    <name evidence="13" type="ORF">BIFGAL_03639</name>
</gene>
<evidence type="ECO:0000313" key="15">
    <source>
        <dbReference type="Proteomes" id="UP000003656"/>
    </source>
</evidence>
<dbReference type="GO" id="GO:0005737">
    <property type="term" value="C:cytoplasm"/>
    <property type="evidence" value="ECO:0007669"/>
    <property type="project" value="UniProtKB-SubCell"/>
</dbReference>
<evidence type="ECO:0000256" key="11">
    <source>
        <dbReference type="ARBA" id="ARBA00048366"/>
    </source>
</evidence>
<evidence type="ECO:0000256" key="9">
    <source>
        <dbReference type="ARBA" id="ARBA00022840"/>
    </source>
</evidence>
<evidence type="ECO:0000313" key="16">
    <source>
        <dbReference type="Proteomes" id="UP000029074"/>
    </source>
</evidence>
<dbReference type="STRING" id="561180.BIFGAL_03639"/>
<dbReference type="InterPro" id="IPR050156">
    <property type="entry name" value="TC-AMP_synthase_SUA5"/>
</dbReference>
<evidence type="ECO:0000256" key="4">
    <source>
        <dbReference type="ARBA" id="ARBA00022490"/>
    </source>
</evidence>
<sequence length="211" mass="22269">MVQILPINEESLTLVADVVSRGGIVVVPTDTVYGVACNPHDEQAIARIFAVKQRPATKSLQILMADVQALDELGLALPTPLDRLGERFLPGAFSPIAVMVHDRGLKTLKQTSDGVLTQGVRVPDSDACRAILRVTGPLACSSANKSGQQSAHSVQEAVAAFGDEVDLYVDGGPTVSHVASTVVEADPNDADGIRIIREGRLDEASVRAALR</sequence>
<feature type="domain" description="YrdC-like" evidence="12">
    <location>
        <begin position="9"/>
        <end position="201"/>
    </location>
</feature>
<protein>
    <recommendedName>
        <fullName evidence="10">L-threonylcarbamoyladenylate synthase</fullName>
        <ecNumber evidence="3">2.7.7.87</ecNumber>
    </recommendedName>
    <alternativeName>
        <fullName evidence="10">L-threonylcarbamoyladenylate synthase</fullName>
    </alternativeName>
</protein>
<dbReference type="RefSeq" id="WP_006295089.1">
    <property type="nucleotide sequence ID" value="NZ_ABXB03000003.1"/>
</dbReference>
<dbReference type="GO" id="GO:0006450">
    <property type="term" value="P:regulation of translational fidelity"/>
    <property type="evidence" value="ECO:0007669"/>
    <property type="project" value="TreeGrafter"/>
</dbReference>
<dbReference type="OrthoDB" id="9814580at2"/>
<evidence type="ECO:0000256" key="10">
    <source>
        <dbReference type="ARBA" id="ARBA00029774"/>
    </source>
</evidence>
<dbReference type="EC" id="2.7.7.87" evidence="3"/>
<dbReference type="GO" id="GO:0003725">
    <property type="term" value="F:double-stranded RNA binding"/>
    <property type="evidence" value="ECO:0007669"/>
    <property type="project" value="InterPro"/>
</dbReference>
<dbReference type="GO" id="GO:0061710">
    <property type="term" value="F:L-threonylcarbamoyladenylate synthase"/>
    <property type="evidence" value="ECO:0007669"/>
    <property type="project" value="UniProtKB-EC"/>
</dbReference>
<dbReference type="InterPro" id="IPR017945">
    <property type="entry name" value="DHBP_synth_RibB-like_a/b_dom"/>
</dbReference>
<evidence type="ECO:0000256" key="1">
    <source>
        <dbReference type="ARBA" id="ARBA00004496"/>
    </source>
</evidence>
<evidence type="ECO:0000259" key="12">
    <source>
        <dbReference type="PROSITE" id="PS51163"/>
    </source>
</evidence>
<dbReference type="GO" id="GO:0005524">
    <property type="term" value="F:ATP binding"/>
    <property type="evidence" value="ECO:0007669"/>
    <property type="project" value="UniProtKB-KW"/>
</dbReference>
<dbReference type="PANTHER" id="PTHR17490:SF16">
    <property type="entry name" value="THREONYLCARBAMOYL-AMP SYNTHASE"/>
    <property type="match status" value="1"/>
</dbReference>
<dbReference type="GO" id="GO:0000049">
    <property type="term" value="F:tRNA binding"/>
    <property type="evidence" value="ECO:0007669"/>
    <property type="project" value="TreeGrafter"/>
</dbReference>
<proteinExistence type="inferred from homology"/>
<evidence type="ECO:0000313" key="13">
    <source>
        <dbReference type="EMBL" id="EFA22613.1"/>
    </source>
</evidence>
<comment type="subcellular location">
    <subcellularLocation>
        <location evidence="1">Cytoplasm</location>
    </subcellularLocation>
</comment>
<evidence type="ECO:0000256" key="3">
    <source>
        <dbReference type="ARBA" id="ARBA00012584"/>
    </source>
</evidence>
<accession>D1NUW2</accession>
<evidence type="ECO:0000256" key="6">
    <source>
        <dbReference type="ARBA" id="ARBA00022694"/>
    </source>
</evidence>
<dbReference type="SUPFAM" id="SSF55821">
    <property type="entry name" value="YrdC/RibB"/>
    <property type="match status" value="1"/>
</dbReference>
<keyword evidence="7" id="KW-0548">Nucleotidyltransferase</keyword>
<keyword evidence="8" id="KW-0547">Nucleotide-binding</keyword>
<dbReference type="Pfam" id="PF01300">
    <property type="entry name" value="Sua5_yciO_yrdC"/>
    <property type="match status" value="1"/>
</dbReference>
<dbReference type="EMBL" id="JGYW01000002">
    <property type="protein sequence ID" value="KFI59591.1"/>
    <property type="molecule type" value="Genomic_DNA"/>
</dbReference>
<keyword evidence="4" id="KW-0963">Cytoplasm</keyword>
<evidence type="ECO:0000256" key="2">
    <source>
        <dbReference type="ARBA" id="ARBA00007663"/>
    </source>
</evidence>
<dbReference type="NCBIfam" id="TIGR00057">
    <property type="entry name" value="L-threonylcarbamoyladenylate synthase"/>
    <property type="match status" value="1"/>
</dbReference>
<dbReference type="Gene3D" id="3.90.870.10">
    <property type="entry name" value="DHBP synthase"/>
    <property type="match status" value="1"/>
</dbReference>
<dbReference type="AlphaFoldDB" id="D1NUW2"/>
<dbReference type="EMBL" id="ABXB03000003">
    <property type="protein sequence ID" value="EFA22613.1"/>
    <property type="molecule type" value="Genomic_DNA"/>
</dbReference>
<keyword evidence="16" id="KW-1185">Reference proteome</keyword>
<reference evidence="14 16" key="2">
    <citation type="submission" date="2014-03" db="EMBL/GenBank/DDBJ databases">
        <title>Genomics of Bifidobacteria.</title>
        <authorList>
            <person name="Ventura M."/>
            <person name="Milani C."/>
            <person name="Lugli G.A."/>
        </authorList>
    </citation>
    <scope>NUCLEOTIDE SEQUENCE [LARGE SCALE GENOMIC DNA]</scope>
    <source>
        <strain evidence="14 16">LMG 11596</strain>
    </source>
</reference>
<dbReference type="Proteomes" id="UP000029074">
    <property type="component" value="Unassembled WGS sequence"/>
</dbReference>
<comment type="caution">
    <text evidence="13">The sequence shown here is derived from an EMBL/GenBank/DDBJ whole genome shotgun (WGS) entry which is preliminary data.</text>
</comment>
<evidence type="ECO:0000313" key="14">
    <source>
        <dbReference type="EMBL" id="KFI59591.1"/>
    </source>
</evidence>
<evidence type="ECO:0000256" key="5">
    <source>
        <dbReference type="ARBA" id="ARBA00022679"/>
    </source>
</evidence>
<organism evidence="13 15">
    <name type="scientific">Bifidobacterium gallicum DSM 20093 = LMG 11596</name>
    <dbReference type="NCBI Taxonomy" id="561180"/>
    <lineage>
        <taxon>Bacteria</taxon>
        <taxon>Bacillati</taxon>
        <taxon>Actinomycetota</taxon>
        <taxon>Actinomycetes</taxon>
        <taxon>Bifidobacteriales</taxon>
        <taxon>Bifidobacteriaceae</taxon>
        <taxon>Bifidobacterium</taxon>
    </lineage>
</organism>
<dbReference type="PANTHER" id="PTHR17490">
    <property type="entry name" value="SUA5"/>
    <property type="match status" value="1"/>
</dbReference>
<comment type="similarity">
    <text evidence="2">Belongs to the SUA5 family.</text>
</comment>
<keyword evidence="5" id="KW-0808">Transferase</keyword>
<reference evidence="13 15" key="1">
    <citation type="submission" date="2009-11" db="EMBL/GenBank/DDBJ databases">
        <authorList>
            <person name="Weinstock G."/>
            <person name="Sodergren E."/>
            <person name="Clifton S."/>
            <person name="Fulton L."/>
            <person name="Fulton B."/>
            <person name="Courtney L."/>
            <person name="Fronick C."/>
            <person name="Harrison M."/>
            <person name="Strong C."/>
            <person name="Farmer C."/>
            <person name="Delahaunty K."/>
            <person name="Markovic C."/>
            <person name="Hall O."/>
            <person name="Minx P."/>
            <person name="Tomlinson C."/>
            <person name="Mitreva M."/>
            <person name="Nelson J."/>
            <person name="Hou S."/>
            <person name="Wollam A."/>
            <person name="Pepin K.H."/>
            <person name="Johnson M."/>
            <person name="Bhonagiri V."/>
            <person name="Nash W.E."/>
            <person name="Warren W."/>
            <person name="Chinwalla A."/>
            <person name="Mardis E.R."/>
            <person name="Wilson R.K."/>
        </authorList>
    </citation>
    <scope>NUCLEOTIDE SEQUENCE [LARGE SCALE GENOMIC DNA]</scope>
    <source>
        <strain evidence="13 15">DSM 20093</strain>
    </source>
</reference>
<dbReference type="GO" id="GO:0008033">
    <property type="term" value="P:tRNA processing"/>
    <property type="evidence" value="ECO:0007669"/>
    <property type="project" value="UniProtKB-KW"/>
</dbReference>
<comment type="catalytic activity">
    <reaction evidence="11">
        <text>L-threonine + hydrogencarbonate + ATP = L-threonylcarbamoyladenylate + diphosphate + H2O</text>
        <dbReference type="Rhea" id="RHEA:36407"/>
        <dbReference type="ChEBI" id="CHEBI:15377"/>
        <dbReference type="ChEBI" id="CHEBI:17544"/>
        <dbReference type="ChEBI" id="CHEBI:30616"/>
        <dbReference type="ChEBI" id="CHEBI:33019"/>
        <dbReference type="ChEBI" id="CHEBI:57926"/>
        <dbReference type="ChEBI" id="CHEBI:73682"/>
        <dbReference type="EC" id="2.7.7.87"/>
    </reaction>
</comment>
<dbReference type="eggNOG" id="COG0009">
    <property type="taxonomic scope" value="Bacteria"/>
</dbReference>